<name>A0A7G2CQS5_9TRYP</name>
<organism evidence="3 4">
    <name type="scientific">Angomonas deanei</name>
    <dbReference type="NCBI Taxonomy" id="59799"/>
    <lineage>
        <taxon>Eukaryota</taxon>
        <taxon>Discoba</taxon>
        <taxon>Euglenozoa</taxon>
        <taxon>Kinetoplastea</taxon>
        <taxon>Metakinetoplastina</taxon>
        <taxon>Trypanosomatida</taxon>
        <taxon>Trypanosomatidae</taxon>
        <taxon>Strigomonadinae</taxon>
        <taxon>Angomonas</taxon>
    </lineage>
</organism>
<dbReference type="AlphaFoldDB" id="A0A7G2CQS5"/>
<keyword evidence="4" id="KW-1185">Reference proteome</keyword>
<sequence length="961" mass="110208">MKPAQTKRRRSRGDSSASLSDRSISRRSNSISQSNVSTSSQDIHRPASPVGVAEYSVRSDTTNSTNYLRTDKMTHVEAEETKTGKKTFSTSLFLTPDSVGAEGAYKSTQSKYLRQRKQAGDKEKKASPTTLSFDDSISMQTSLPTLSVLEYISVKREEAQLCNELMWFVPFLILFTMFAIWGSGDSLNFHLNETTLRRRADIGLFDLWDKHTSIMTEAFKIDSERSGNNNTSPFVPGGSTRFGWMYSNYDENINGWTPQPNASAAVDRQISRISTIYRDPAYVNLWSIRTKRDLMRWFEDTFVTQHWNCGSETYGEPWMSSRRGSQRMVGAARVVTQRRMADNRCKRSELQGLVSCQASGTKSEPSMPPLTPESFCDKVNPALPTQTLFQYRPSLKGYEMLLPFTSSCSVVKSALSIIETEKQEVDWVDGKNYVMMSELWNEYRMDTDNVSSCESFLFHRSVSQLTIEYVVFAPVIDSFMYVTTNFQFEATGTTTKPSMLIYTTPVWSAHVHFTTLALSIVLAIYLIYYIFHFCVKHVEQYRMTVAGMRKTQQNTLIRGVVIVQQILQIWSLFLILAFVFTFADLIVLWWMWGQAGDNFLVKYDERFLFPQAIADYCKKTTLLRSRLLAAATFFVFLSTVRFCVLYREMWILLETVYNALGTILGIVIIWMLVAMGLCVCCILIFGEATAEFSTIASSYGTLILMYIDRGKWLFTDVGWNTGTTDFSTTVPSAVGTLLDQDQPFLHAYVRGKMFSTSVSLFQLVLYTFIFLFVFLVNSWTIAVLAESYERVSARRKSVLWGTTESFRRVYRGLRRSMSIEYLTESARRMLWARQTEQLYADMEKTIQDSLRQRNADLNSKLTYTSLLWLLPRELQAEMGPCHLRKLWLSCADYVETLTRHDTNALAQQWRQHWEKCEDGIQGWLLSVMPKEVELETKSVEVGILLDELPPKIVNYVERFGS</sequence>
<evidence type="ECO:0000256" key="2">
    <source>
        <dbReference type="SAM" id="Phobius"/>
    </source>
</evidence>
<keyword evidence="2" id="KW-0812">Transmembrane</keyword>
<feature type="compositionally biased region" description="Low complexity" evidence="1">
    <location>
        <begin position="14"/>
        <end position="40"/>
    </location>
</feature>
<feature type="transmembrane region" description="Helical" evidence="2">
    <location>
        <begin position="507"/>
        <end position="531"/>
    </location>
</feature>
<dbReference type="VEuPathDB" id="TriTrypDB:ADEAN_000970800"/>
<protein>
    <recommendedName>
        <fullName evidence="5">Polycystin cation channel</fullName>
    </recommendedName>
</protein>
<gene>
    <name evidence="3" type="ORF">ADEAN_000970800</name>
</gene>
<evidence type="ECO:0000256" key="1">
    <source>
        <dbReference type="SAM" id="MobiDB-lite"/>
    </source>
</evidence>
<feature type="region of interest" description="Disordered" evidence="1">
    <location>
        <begin position="105"/>
        <end position="131"/>
    </location>
</feature>
<keyword evidence="2" id="KW-1133">Transmembrane helix</keyword>
<feature type="transmembrane region" description="Helical" evidence="2">
    <location>
        <begin position="763"/>
        <end position="785"/>
    </location>
</feature>
<feature type="compositionally biased region" description="Basic residues" evidence="1">
    <location>
        <begin position="1"/>
        <end position="11"/>
    </location>
</feature>
<feature type="compositionally biased region" description="Basic and acidic residues" evidence="1">
    <location>
        <begin position="69"/>
        <end position="80"/>
    </location>
</feature>
<evidence type="ECO:0000313" key="4">
    <source>
        <dbReference type="Proteomes" id="UP000515908"/>
    </source>
</evidence>
<evidence type="ECO:0008006" key="5">
    <source>
        <dbReference type="Google" id="ProtNLM"/>
    </source>
</evidence>
<feature type="transmembrane region" description="Helical" evidence="2">
    <location>
        <begin position="656"/>
        <end position="685"/>
    </location>
</feature>
<reference evidence="3 4" key="1">
    <citation type="submission" date="2020-08" db="EMBL/GenBank/DDBJ databases">
        <authorList>
            <person name="Newling K."/>
            <person name="Davey J."/>
            <person name="Forrester S."/>
        </authorList>
    </citation>
    <scope>NUCLEOTIDE SEQUENCE [LARGE SCALE GENOMIC DNA]</scope>
    <source>
        <strain evidence="4">Crithidia deanei Carvalho (ATCC PRA-265)</strain>
    </source>
</reference>
<accession>A0A7G2CQS5</accession>
<dbReference type="EMBL" id="LR877168">
    <property type="protein sequence ID" value="CAD2222168.1"/>
    <property type="molecule type" value="Genomic_DNA"/>
</dbReference>
<feature type="transmembrane region" description="Helical" evidence="2">
    <location>
        <begin position="165"/>
        <end position="184"/>
    </location>
</feature>
<feature type="compositionally biased region" description="Polar residues" evidence="1">
    <location>
        <begin position="58"/>
        <end position="68"/>
    </location>
</feature>
<feature type="transmembrane region" description="Helical" evidence="2">
    <location>
        <begin position="572"/>
        <end position="592"/>
    </location>
</feature>
<feature type="region of interest" description="Disordered" evidence="1">
    <location>
        <begin position="1"/>
        <end position="80"/>
    </location>
</feature>
<keyword evidence="2" id="KW-0472">Membrane</keyword>
<evidence type="ECO:0000313" key="3">
    <source>
        <dbReference type="EMBL" id="CAD2222168.1"/>
    </source>
</evidence>
<feature type="transmembrane region" description="Helical" evidence="2">
    <location>
        <begin position="627"/>
        <end position="644"/>
    </location>
</feature>
<dbReference type="Proteomes" id="UP000515908">
    <property type="component" value="Chromosome 24"/>
</dbReference>
<proteinExistence type="predicted"/>